<dbReference type="AlphaFoldDB" id="A0ABD1J0S6"/>
<name>A0ABD1J0S6_9TELE</name>
<protein>
    <submittedName>
        <fullName evidence="7">Uncharacterized protein</fullName>
    </submittedName>
</protein>
<dbReference type="InterPro" id="IPR007237">
    <property type="entry name" value="CD20-like"/>
</dbReference>
<comment type="caution">
    <text evidence="7">The sequence shown here is derived from an EMBL/GenBank/DDBJ whole genome shotgun (WGS) entry which is preliminary data.</text>
</comment>
<evidence type="ECO:0000256" key="4">
    <source>
        <dbReference type="ARBA" id="ARBA00022989"/>
    </source>
</evidence>
<gene>
    <name evidence="7" type="ORF">ACEWY4_024460</name>
</gene>
<dbReference type="EMBL" id="JBHFQA010000021">
    <property type="protein sequence ID" value="KAL2080667.1"/>
    <property type="molecule type" value="Genomic_DNA"/>
</dbReference>
<dbReference type="Pfam" id="PF04103">
    <property type="entry name" value="CD20"/>
    <property type="match status" value="1"/>
</dbReference>
<dbReference type="GO" id="GO:0016020">
    <property type="term" value="C:membrane"/>
    <property type="evidence" value="ECO:0007669"/>
    <property type="project" value="UniProtKB-SubCell"/>
</dbReference>
<feature type="transmembrane region" description="Helical" evidence="6">
    <location>
        <begin position="62"/>
        <end position="83"/>
    </location>
</feature>
<keyword evidence="5 6" id="KW-0472">Membrane</keyword>
<comment type="subcellular location">
    <subcellularLocation>
        <location evidence="1">Membrane</location>
        <topology evidence="1">Multi-pass membrane protein</topology>
    </subcellularLocation>
</comment>
<comment type="similarity">
    <text evidence="2">Belongs to the MS4A family.</text>
</comment>
<accession>A0ABD1J0S6</accession>
<sequence>MGLDSQTPSPPTGDLKTQEVNTYLRLEPKLLGAIQLLIGVLTLCLSSNLLQIRELHFRVDIVILLLIALEIIFSGSILIVTGLRPTLLWLKTMLVVHLVSLAFTTAALGILSKNLPFRQLSYHCEHCRRFEIFSVVLIDGILGTLVLFLIVEFVICIVSILFGLSVLGQRGIQLPGVPQRLTTPPVQVQPVMVTPAQMSQVSVVVTEPTPEAVPTPSPEPVPEPRPAAIVPEPVQEVPSPAVEVTEPQVVPIEPHVVPLEPQVASMEPQVVPLEPAMSMEPQVVPLEPQAVSLEPQVMPLEPQVEPL</sequence>
<keyword evidence="4 6" id="KW-1133">Transmembrane helix</keyword>
<evidence type="ECO:0000256" key="3">
    <source>
        <dbReference type="ARBA" id="ARBA00022692"/>
    </source>
</evidence>
<evidence type="ECO:0000256" key="6">
    <source>
        <dbReference type="SAM" id="Phobius"/>
    </source>
</evidence>
<keyword evidence="8" id="KW-1185">Reference proteome</keyword>
<evidence type="ECO:0000313" key="8">
    <source>
        <dbReference type="Proteomes" id="UP001591681"/>
    </source>
</evidence>
<feature type="transmembrane region" description="Helical" evidence="6">
    <location>
        <begin position="89"/>
        <end position="111"/>
    </location>
</feature>
<reference evidence="7 8" key="1">
    <citation type="submission" date="2024-09" db="EMBL/GenBank/DDBJ databases">
        <title>A chromosome-level genome assembly of Gray's grenadier anchovy, Coilia grayii.</title>
        <authorList>
            <person name="Fu Z."/>
        </authorList>
    </citation>
    <scope>NUCLEOTIDE SEQUENCE [LARGE SCALE GENOMIC DNA]</scope>
    <source>
        <strain evidence="7">G4</strain>
        <tissue evidence="7">Muscle</tissue>
    </source>
</reference>
<organism evidence="7 8">
    <name type="scientific">Coilia grayii</name>
    <name type="common">Gray's grenadier anchovy</name>
    <dbReference type="NCBI Taxonomy" id="363190"/>
    <lineage>
        <taxon>Eukaryota</taxon>
        <taxon>Metazoa</taxon>
        <taxon>Chordata</taxon>
        <taxon>Craniata</taxon>
        <taxon>Vertebrata</taxon>
        <taxon>Euteleostomi</taxon>
        <taxon>Actinopterygii</taxon>
        <taxon>Neopterygii</taxon>
        <taxon>Teleostei</taxon>
        <taxon>Clupei</taxon>
        <taxon>Clupeiformes</taxon>
        <taxon>Clupeoidei</taxon>
        <taxon>Engraulidae</taxon>
        <taxon>Coilinae</taxon>
        <taxon>Coilia</taxon>
    </lineage>
</organism>
<feature type="transmembrane region" description="Helical" evidence="6">
    <location>
        <begin position="30"/>
        <end position="50"/>
    </location>
</feature>
<evidence type="ECO:0000313" key="7">
    <source>
        <dbReference type="EMBL" id="KAL2080667.1"/>
    </source>
</evidence>
<keyword evidence="3 6" id="KW-0812">Transmembrane</keyword>
<evidence type="ECO:0000256" key="1">
    <source>
        <dbReference type="ARBA" id="ARBA00004141"/>
    </source>
</evidence>
<proteinExistence type="inferred from homology"/>
<feature type="transmembrane region" description="Helical" evidence="6">
    <location>
        <begin position="132"/>
        <end position="164"/>
    </location>
</feature>
<evidence type="ECO:0000256" key="5">
    <source>
        <dbReference type="ARBA" id="ARBA00023136"/>
    </source>
</evidence>
<dbReference type="PANTHER" id="PTHR23320:SF128">
    <property type="entry name" value="MEMBRANE-SPANNING 4-DOMAINS SUBFAMILY A MEMBER 4A"/>
    <property type="match status" value="1"/>
</dbReference>
<dbReference type="PANTHER" id="PTHR23320">
    <property type="entry name" value="MEMBRANE-SPANNING 4-DOMAINS SUBFAMILY A MS4A -RELATED"/>
    <property type="match status" value="1"/>
</dbReference>
<evidence type="ECO:0000256" key="2">
    <source>
        <dbReference type="ARBA" id="ARBA00009565"/>
    </source>
</evidence>
<dbReference type="InterPro" id="IPR030417">
    <property type="entry name" value="MS4A"/>
</dbReference>
<dbReference type="Proteomes" id="UP001591681">
    <property type="component" value="Unassembled WGS sequence"/>
</dbReference>